<dbReference type="InterPro" id="IPR000281">
    <property type="entry name" value="HTH_RpiR"/>
</dbReference>
<comment type="caution">
    <text evidence="2">The sequence shown here is derived from an EMBL/GenBank/DDBJ whole genome shotgun (WGS) entry which is preliminary data.</text>
</comment>
<dbReference type="InterPro" id="IPR036388">
    <property type="entry name" value="WH-like_DNA-bd_sf"/>
</dbReference>
<accession>A0ABR7HQV6</accession>
<proteinExistence type="predicted"/>
<name>A0ABR7HQV6_9FIRM</name>
<dbReference type="Gene3D" id="3.40.50.10490">
    <property type="entry name" value="Glucose-6-phosphate isomerase like protein, domain 1"/>
    <property type="match status" value="1"/>
</dbReference>
<dbReference type="EMBL" id="JACOPR010000002">
    <property type="protein sequence ID" value="MBC5729875.1"/>
    <property type="molecule type" value="Genomic_DNA"/>
</dbReference>
<evidence type="ECO:0000259" key="1">
    <source>
        <dbReference type="PROSITE" id="PS51071"/>
    </source>
</evidence>
<organism evidence="2 3">
    <name type="scientific">Pseudoflavonifractor hominis</name>
    <dbReference type="NCBI Taxonomy" id="2763059"/>
    <lineage>
        <taxon>Bacteria</taxon>
        <taxon>Bacillati</taxon>
        <taxon>Bacillota</taxon>
        <taxon>Clostridia</taxon>
        <taxon>Eubacteriales</taxon>
        <taxon>Oscillospiraceae</taxon>
        <taxon>Pseudoflavonifractor</taxon>
    </lineage>
</organism>
<dbReference type="InterPro" id="IPR009057">
    <property type="entry name" value="Homeodomain-like_sf"/>
</dbReference>
<dbReference type="PANTHER" id="PTHR30514">
    <property type="entry name" value="GLUCOKINASE"/>
    <property type="match status" value="1"/>
</dbReference>
<dbReference type="Pfam" id="PF01418">
    <property type="entry name" value="HTH_6"/>
    <property type="match status" value="1"/>
</dbReference>
<dbReference type="SUPFAM" id="SSF53697">
    <property type="entry name" value="SIS domain"/>
    <property type="match status" value="1"/>
</dbReference>
<feature type="domain" description="HTH rpiR-type" evidence="1">
    <location>
        <begin position="1"/>
        <end position="77"/>
    </location>
</feature>
<dbReference type="InterPro" id="IPR047640">
    <property type="entry name" value="RpiR-like"/>
</dbReference>
<dbReference type="PANTHER" id="PTHR30514:SF18">
    <property type="entry name" value="RPIR-FAMILY TRANSCRIPTIONAL REGULATOR"/>
    <property type="match status" value="1"/>
</dbReference>
<dbReference type="Gene3D" id="1.10.10.10">
    <property type="entry name" value="Winged helix-like DNA-binding domain superfamily/Winged helix DNA-binding domain"/>
    <property type="match status" value="1"/>
</dbReference>
<dbReference type="RefSeq" id="WP_186963040.1">
    <property type="nucleotide sequence ID" value="NZ_JACOPR010000002.1"/>
</dbReference>
<dbReference type="Proteomes" id="UP000660021">
    <property type="component" value="Unassembled WGS sequence"/>
</dbReference>
<sequence length="290" mass="32983">MTISSLLKEKYPELSPGKRLVADYINENMDIVAYCTASSIAEQLGVSNAQIVKFIKSLGFSSYKDMQNAIRKEVEERVSLSGSLQKWRQDELGDMKENAWKIIKQDMENIQATFQNTSFSALEEVADHIVKAKHVGFVASRTGIGCNMIPSIFFNEMRDNVVLLTPGVNNSHDILKWWGSDDILLGVSAFSYGKGFAVEMLEYARKRGCKTVWFTDSESFMQTPLKEFDYVFQYQTRSAMLSLTSLIALYNVLNYLVANRLTHSLEDITKSEEMLFHPWLNHPIGSDREP</sequence>
<gene>
    <name evidence="2" type="ORF">H8S34_03385</name>
</gene>
<reference evidence="2 3" key="1">
    <citation type="submission" date="2020-08" db="EMBL/GenBank/DDBJ databases">
        <title>Genome public.</title>
        <authorList>
            <person name="Liu C."/>
            <person name="Sun Q."/>
        </authorList>
    </citation>
    <scope>NUCLEOTIDE SEQUENCE [LARGE SCALE GENOMIC DNA]</scope>
    <source>
        <strain evidence="2 3">New-38</strain>
    </source>
</reference>
<dbReference type="SUPFAM" id="SSF46689">
    <property type="entry name" value="Homeodomain-like"/>
    <property type="match status" value="1"/>
</dbReference>
<evidence type="ECO:0000313" key="3">
    <source>
        <dbReference type="Proteomes" id="UP000660021"/>
    </source>
</evidence>
<dbReference type="InterPro" id="IPR046348">
    <property type="entry name" value="SIS_dom_sf"/>
</dbReference>
<dbReference type="PROSITE" id="PS51071">
    <property type="entry name" value="HTH_RPIR"/>
    <property type="match status" value="1"/>
</dbReference>
<keyword evidence="3" id="KW-1185">Reference proteome</keyword>
<evidence type="ECO:0000313" key="2">
    <source>
        <dbReference type="EMBL" id="MBC5729875.1"/>
    </source>
</evidence>
<protein>
    <submittedName>
        <fullName evidence="2">MurR/RpiR family transcriptional regulator</fullName>
    </submittedName>
</protein>